<reference evidence="1 2" key="1">
    <citation type="journal article" date="2010" name="Stand. Genomic Sci.">
        <title>Complete genome sequence of Streptosporangium roseum type strain (NI 9100).</title>
        <authorList>
            <person name="Nolan M."/>
            <person name="Sikorski J."/>
            <person name="Jando M."/>
            <person name="Lucas S."/>
            <person name="Lapidus A."/>
            <person name="Glavina Del Rio T."/>
            <person name="Chen F."/>
            <person name="Tice H."/>
            <person name="Pitluck S."/>
            <person name="Cheng J.F."/>
            <person name="Chertkov O."/>
            <person name="Sims D."/>
            <person name="Meincke L."/>
            <person name="Brettin T."/>
            <person name="Han C."/>
            <person name="Detter J.C."/>
            <person name="Bruce D."/>
            <person name="Goodwin L."/>
            <person name="Land M."/>
            <person name="Hauser L."/>
            <person name="Chang Y.J."/>
            <person name="Jeffries C.D."/>
            <person name="Ivanova N."/>
            <person name="Mavromatis K."/>
            <person name="Mikhailova N."/>
            <person name="Chen A."/>
            <person name="Palaniappan K."/>
            <person name="Chain P."/>
            <person name="Rohde M."/>
            <person name="Goker M."/>
            <person name="Bristow J."/>
            <person name="Eisen J.A."/>
            <person name="Markowitz V."/>
            <person name="Hugenholtz P."/>
            <person name="Kyrpides N.C."/>
            <person name="Klenk H.P."/>
        </authorList>
    </citation>
    <scope>NUCLEOTIDE SEQUENCE [LARGE SCALE GENOMIC DNA]</scope>
    <source>
        <strain evidence="2">ATCC 12428 / DSM 43021 / JCM 3005 / NI 9100</strain>
    </source>
</reference>
<dbReference type="KEGG" id="sro:Sros_4776"/>
<accession>D2B583</accession>
<dbReference type="EMBL" id="CP001814">
    <property type="protein sequence ID" value="ACZ87607.1"/>
    <property type="molecule type" value="Genomic_DNA"/>
</dbReference>
<gene>
    <name evidence="1" type="ordered locus">Sros_4776</name>
</gene>
<evidence type="ECO:0000313" key="2">
    <source>
        <dbReference type="Proteomes" id="UP000002029"/>
    </source>
</evidence>
<dbReference type="AlphaFoldDB" id="D2B583"/>
<evidence type="ECO:0000313" key="1">
    <source>
        <dbReference type="EMBL" id="ACZ87607.1"/>
    </source>
</evidence>
<dbReference type="Proteomes" id="UP000002029">
    <property type="component" value="Chromosome"/>
</dbReference>
<sequence>MHYIHAASSTSTSTRVDIETMPLAKLDTPGMQAHSSLLIPRLDAPARIDFGLPLAG</sequence>
<dbReference type="STRING" id="479432.Sros_4776"/>
<proteinExistence type="predicted"/>
<protein>
    <submittedName>
        <fullName evidence="1">Uncharacterized protein</fullName>
    </submittedName>
</protein>
<dbReference type="RefSeq" id="WP_012891346.1">
    <property type="nucleotide sequence ID" value="NC_013595.1"/>
</dbReference>
<organism evidence="1 2">
    <name type="scientific">Streptosporangium roseum (strain ATCC 12428 / DSM 43021 / JCM 3005 / KCTC 9067 / NCIMB 10171 / NRRL 2505 / NI 9100)</name>
    <dbReference type="NCBI Taxonomy" id="479432"/>
    <lineage>
        <taxon>Bacteria</taxon>
        <taxon>Bacillati</taxon>
        <taxon>Actinomycetota</taxon>
        <taxon>Actinomycetes</taxon>
        <taxon>Streptosporangiales</taxon>
        <taxon>Streptosporangiaceae</taxon>
        <taxon>Streptosporangium</taxon>
    </lineage>
</organism>
<dbReference type="HOGENOM" id="CLU_3012485_0_0_11"/>
<name>D2B583_STRRD</name>
<keyword evidence="2" id="KW-1185">Reference proteome</keyword>